<dbReference type="EnsemblProtists" id="PYU1_T001887">
    <property type="protein sequence ID" value="PYU1_T001887"/>
    <property type="gene ID" value="PYU1_G001885"/>
</dbReference>
<reference evidence="4" key="2">
    <citation type="submission" date="2010-04" db="EMBL/GenBank/DDBJ databases">
        <authorList>
            <person name="Buell R."/>
            <person name="Hamilton J."/>
            <person name="Hostetler J."/>
        </authorList>
    </citation>
    <scope>NUCLEOTIDE SEQUENCE [LARGE SCALE GENOMIC DNA]</scope>
    <source>
        <strain evidence="4">DAOM:BR144</strain>
    </source>
</reference>
<dbReference type="AlphaFoldDB" id="K3WA96"/>
<dbReference type="STRING" id="431595.K3WA96"/>
<feature type="transmembrane region" description="Helical" evidence="2">
    <location>
        <begin position="12"/>
        <end position="32"/>
    </location>
</feature>
<dbReference type="Pfam" id="PF22978">
    <property type="entry name" value="HAD_Pex22"/>
    <property type="match status" value="1"/>
</dbReference>
<reference evidence="3" key="3">
    <citation type="submission" date="2015-02" db="UniProtKB">
        <authorList>
            <consortium name="EnsemblProtists"/>
        </authorList>
    </citation>
    <scope>IDENTIFICATION</scope>
    <source>
        <strain evidence="3">DAOM BR144</strain>
    </source>
</reference>
<dbReference type="InterPro" id="IPR037485">
    <property type="entry name" value="PEX22"/>
</dbReference>
<keyword evidence="4" id="KW-1185">Reference proteome</keyword>
<dbReference type="Proteomes" id="UP000019132">
    <property type="component" value="Unassembled WGS sequence"/>
</dbReference>
<dbReference type="GO" id="GO:0007031">
    <property type="term" value="P:peroxisome organization"/>
    <property type="evidence" value="ECO:0007669"/>
    <property type="project" value="InterPro"/>
</dbReference>
<dbReference type="PANTHER" id="PTHR34126:SF1">
    <property type="entry name" value="PEROXISOME BIOGENESIS PROTEIN 22"/>
    <property type="match status" value="1"/>
</dbReference>
<evidence type="ECO:0000313" key="3">
    <source>
        <dbReference type="EnsemblProtists" id="PYU1_T001887"/>
    </source>
</evidence>
<evidence type="ECO:0000256" key="1">
    <source>
        <dbReference type="SAM" id="MobiDB-lite"/>
    </source>
</evidence>
<dbReference type="InParanoid" id="K3WA96"/>
<keyword evidence="2" id="KW-1133">Transmembrane helix</keyword>
<evidence type="ECO:0008006" key="5">
    <source>
        <dbReference type="Google" id="ProtNLM"/>
    </source>
</evidence>
<evidence type="ECO:0000313" key="4">
    <source>
        <dbReference type="Proteomes" id="UP000019132"/>
    </source>
</evidence>
<dbReference type="OMA" id="HFTLPMR"/>
<sequence>MADILDTLLDESMLGLVIIVLVVVLSTGYVYIQQMQAPAGGGATPRNANVPPGTRGNVQGGGHMGAAAALAVNAIATANLTEQQMRLHRSLPSRHGARTITICVDSLLRDKESDRIAWITEDTPNVLADLLQIADVYLLCVVADEKNKAMMERIRSFLLTSHPALAFDDKTKRGLKTHKILFCTTTIGKIAFVRQIEPQFHVEVDKIAVRDLEKHVPRIVHVTSTAQQDAPVGPAAHHVADTFAGYFKLLSALAGP</sequence>
<keyword evidence="2" id="KW-0812">Transmembrane</keyword>
<feature type="region of interest" description="Disordered" evidence="1">
    <location>
        <begin position="38"/>
        <end position="58"/>
    </location>
</feature>
<reference evidence="4" key="1">
    <citation type="journal article" date="2010" name="Genome Biol.">
        <title>Genome sequence of the necrotrophic plant pathogen Pythium ultimum reveals original pathogenicity mechanisms and effector repertoire.</title>
        <authorList>
            <person name="Levesque C.A."/>
            <person name="Brouwer H."/>
            <person name="Cano L."/>
            <person name="Hamilton J.P."/>
            <person name="Holt C."/>
            <person name="Huitema E."/>
            <person name="Raffaele S."/>
            <person name="Robideau G.P."/>
            <person name="Thines M."/>
            <person name="Win J."/>
            <person name="Zerillo M.M."/>
            <person name="Beakes G.W."/>
            <person name="Boore J.L."/>
            <person name="Busam D."/>
            <person name="Dumas B."/>
            <person name="Ferriera S."/>
            <person name="Fuerstenberg S.I."/>
            <person name="Gachon C.M."/>
            <person name="Gaulin E."/>
            <person name="Govers F."/>
            <person name="Grenville-Briggs L."/>
            <person name="Horner N."/>
            <person name="Hostetler J."/>
            <person name="Jiang R.H."/>
            <person name="Johnson J."/>
            <person name="Krajaejun T."/>
            <person name="Lin H."/>
            <person name="Meijer H.J."/>
            <person name="Moore B."/>
            <person name="Morris P."/>
            <person name="Phuntmart V."/>
            <person name="Puiu D."/>
            <person name="Shetty J."/>
            <person name="Stajich J.E."/>
            <person name="Tripathy S."/>
            <person name="Wawra S."/>
            <person name="van West P."/>
            <person name="Whitty B.R."/>
            <person name="Coutinho P.M."/>
            <person name="Henrissat B."/>
            <person name="Martin F."/>
            <person name="Thomas P.D."/>
            <person name="Tyler B.M."/>
            <person name="De Vries R.P."/>
            <person name="Kamoun S."/>
            <person name="Yandell M."/>
            <person name="Tisserat N."/>
            <person name="Buell C.R."/>
        </authorList>
    </citation>
    <scope>NUCLEOTIDE SEQUENCE</scope>
    <source>
        <strain evidence="4">DAOM:BR144</strain>
    </source>
</reference>
<name>K3WA96_GLOUD</name>
<dbReference type="PANTHER" id="PTHR34126">
    <property type="entry name" value="PEROXISOME BIOGENESIS PROTEIN 22"/>
    <property type="match status" value="1"/>
</dbReference>
<dbReference type="HOGENOM" id="CLU_1087681_0_0_1"/>
<keyword evidence="2" id="KW-0472">Membrane</keyword>
<proteinExistence type="predicted"/>
<accession>K3WA96</accession>
<dbReference type="EMBL" id="GL376634">
    <property type="status" value="NOT_ANNOTATED_CDS"/>
    <property type="molecule type" value="Genomic_DNA"/>
</dbReference>
<evidence type="ECO:0000256" key="2">
    <source>
        <dbReference type="SAM" id="Phobius"/>
    </source>
</evidence>
<dbReference type="VEuPathDB" id="FungiDB:PYU1_G001885"/>
<dbReference type="eggNOG" id="ENOG502SA9D">
    <property type="taxonomic scope" value="Eukaryota"/>
</dbReference>
<organism evidence="3 4">
    <name type="scientific">Globisporangium ultimum (strain ATCC 200006 / CBS 805.95 / DAOM BR144)</name>
    <name type="common">Pythium ultimum</name>
    <dbReference type="NCBI Taxonomy" id="431595"/>
    <lineage>
        <taxon>Eukaryota</taxon>
        <taxon>Sar</taxon>
        <taxon>Stramenopiles</taxon>
        <taxon>Oomycota</taxon>
        <taxon>Peronosporomycetes</taxon>
        <taxon>Pythiales</taxon>
        <taxon>Pythiaceae</taxon>
        <taxon>Globisporangium</taxon>
    </lineage>
</organism>
<protein>
    <recommendedName>
        <fullName evidence="5">Peroxisome assembly protein 22</fullName>
    </recommendedName>
</protein>